<proteinExistence type="predicted"/>
<gene>
    <name evidence="2" type="ORF">GMARGA_LOCUS14426</name>
</gene>
<organism evidence="2 3">
    <name type="scientific">Gigaspora margarita</name>
    <dbReference type="NCBI Taxonomy" id="4874"/>
    <lineage>
        <taxon>Eukaryota</taxon>
        <taxon>Fungi</taxon>
        <taxon>Fungi incertae sedis</taxon>
        <taxon>Mucoromycota</taxon>
        <taxon>Glomeromycotina</taxon>
        <taxon>Glomeromycetes</taxon>
        <taxon>Diversisporales</taxon>
        <taxon>Gigasporaceae</taxon>
        <taxon>Gigaspora</taxon>
    </lineage>
</organism>
<feature type="coiled-coil region" evidence="1">
    <location>
        <begin position="1"/>
        <end position="30"/>
    </location>
</feature>
<evidence type="ECO:0000313" key="2">
    <source>
        <dbReference type="EMBL" id="CAG8731375.1"/>
    </source>
</evidence>
<accession>A0ABN7V4X1</accession>
<comment type="caution">
    <text evidence="2">The sequence shown here is derived from an EMBL/GenBank/DDBJ whole genome shotgun (WGS) entry which is preliminary data.</text>
</comment>
<reference evidence="2 3" key="1">
    <citation type="submission" date="2021-06" db="EMBL/GenBank/DDBJ databases">
        <authorList>
            <person name="Kallberg Y."/>
            <person name="Tangrot J."/>
            <person name="Rosling A."/>
        </authorList>
    </citation>
    <scope>NUCLEOTIDE SEQUENCE [LARGE SCALE GENOMIC DNA]</scope>
    <source>
        <strain evidence="2 3">120-4 pot B 10/14</strain>
    </source>
</reference>
<keyword evidence="3" id="KW-1185">Reference proteome</keyword>
<dbReference type="Proteomes" id="UP000789901">
    <property type="component" value="Unassembled WGS sequence"/>
</dbReference>
<dbReference type="Gene3D" id="1.20.5.170">
    <property type="match status" value="1"/>
</dbReference>
<keyword evidence="1" id="KW-0175">Coiled coil</keyword>
<dbReference type="EMBL" id="CAJVQB010009561">
    <property type="protein sequence ID" value="CAG8731375.1"/>
    <property type="molecule type" value="Genomic_DNA"/>
</dbReference>
<feature type="non-terminal residue" evidence="2">
    <location>
        <position position="1"/>
    </location>
</feature>
<protein>
    <submittedName>
        <fullName evidence="2">1981_t:CDS:1</fullName>
    </submittedName>
</protein>
<sequence length="49" mass="5914">LRDTELNARIIELERSAKENEERFAKLEQKQSNIVDRLENIPDLVLYHY</sequence>
<evidence type="ECO:0000256" key="1">
    <source>
        <dbReference type="SAM" id="Coils"/>
    </source>
</evidence>
<evidence type="ECO:0000313" key="3">
    <source>
        <dbReference type="Proteomes" id="UP000789901"/>
    </source>
</evidence>
<name>A0ABN7V4X1_GIGMA</name>